<dbReference type="AlphaFoldDB" id="A0A562K0G3"/>
<name>A0A562K0G3_9BACI</name>
<evidence type="ECO:0000313" key="2">
    <source>
        <dbReference type="Proteomes" id="UP000318667"/>
    </source>
</evidence>
<dbReference type="RefSeq" id="WP_158638745.1">
    <property type="nucleotide sequence ID" value="NZ_CBCSDC010000027.1"/>
</dbReference>
<protein>
    <submittedName>
        <fullName evidence="1">Uncharacterized protein</fullName>
    </submittedName>
</protein>
<comment type="caution">
    <text evidence="1">The sequence shown here is derived from an EMBL/GenBank/DDBJ whole genome shotgun (WGS) entry which is preliminary data.</text>
</comment>
<dbReference type="EMBL" id="VLKI01000003">
    <property type="protein sequence ID" value="TWH88907.1"/>
    <property type="molecule type" value="Genomic_DNA"/>
</dbReference>
<proteinExistence type="predicted"/>
<evidence type="ECO:0000313" key="1">
    <source>
        <dbReference type="EMBL" id="TWH88907.1"/>
    </source>
</evidence>
<keyword evidence="2" id="KW-1185">Reference proteome</keyword>
<gene>
    <name evidence="1" type="ORF">IQ19_01327</name>
</gene>
<dbReference type="GeneID" id="65406740"/>
<accession>A0A562K0G3</accession>
<sequence length="52" mass="6292">MNTEIIKYVVFHKASNKVVLVTFDEKEALDYIIKTRDKDGNLQYSYQWHFHD</sequence>
<organism evidence="1 2">
    <name type="scientific">Cytobacillus oceanisediminis</name>
    <dbReference type="NCBI Taxonomy" id="665099"/>
    <lineage>
        <taxon>Bacteria</taxon>
        <taxon>Bacillati</taxon>
        <taxon>Bacillota</taxon>
        <taxon>Bacilli</taxon>
        <taxon>Bacillales</taxon>
        <taxon>Bacillaceae</taxon>
        <taxon>Cytobacillus</taxon>
    </lineage>
</organism>
<reference evidence="1 2" key="1">
    <citation type="journal article" date="2015" name="Stand. Genomic Sci.">
        <title>Genomic Encyclopedia of Bacterial and Archaeal Type Strains, Phase III: the genomes of soil and plant-associated and newly described type strains.</title>
        <authorList>
            <person name="Whitman W.B."/>
            <person name="Woyke T."/>
            <person name="Klenk H.P."/>
            <person name="Zhou Y."/>
            <person name="Lilburn T.G."/>
            <person name="Beck B.J."/>
            <person name="De Vos P."/>
            <person name="Vandamme P."/>
            <person name="Eisen J.A."/>
            <person name="Garrity G."/>
            <person name="Hugenholtz P."/>
            <person name="Kyrpides N.C."/>
        </authorList>
    </citation>
    <scope>NUCLEOTIDE SEQUENCE [LARGE SCALE GENOMIC DNA]</scope>
    <source>
        <strain evidence="1 2">CGMCC 1.10115</strain>
    </source>
</reference>
<dbReference type="Proteomes" id="UP000318667">
    <property type="component" value="Unassembled WGS sequence"/>
</dbReference>